<accession>A0A1I2ATB0</accession>
<dbReference type="EMBL" id="FOMS01000010">
    <property type="protein sequence ID" value="SFE47142.1"/>
    <property type="molecule type" value="Genomic_DNA"/>
</dbReference>
<proteinExistence type="predicted"/>
<dbReference type="AlphaFoldDB" id="A0A1I2ATB0"/>
<sequence length="179" mass="19504">MIDAALLRLWAMRALYVALCLIVMFFSLLPLDMSPARIAGPDLIVALTFAWALRRPDIVPTLLVALMALLADLIFQRPPGLWAALTVTMTESLKARDRHASETAFALEWVSVSVGLIVMALIYQIVLLLLIIPTANGALMLSQTILTILCYPVVVAVTHVVFGLRRARPGEGDRIGLGS</sequence>
<feature type="transmembrane region" description="Helical" evidence="1">
    <location>
        <begin position="58"/>
        <end position="75"/>
    </location>
</feature>
<keyword evidence="1" id="KW-0472">Membrane</keyword>
<feature type="transmembrane region" description="Helical" evidence="1">
    <location>
        <begin position="6"/>
        <end position="29"/>
    </location>
</feature>
<dbReference type="OrthoDB" id="7629477at2"/>
<dbReference type="RefSeq" id="WP_149756850.1">
    <property type="nucleotide sequence ID" value="NZ_FOMS01000010.1"/>
</dbReference>
<feature type="transmembrane region" description="Helical" evidence="1">
    <location>
        <begin position="144"/>
        <end position="164"/>
    </location>
</feature>
<name>A0A1I2ATB0_9RHOB</name>
<protein>
    <submittedName>
        <fullName evidence="2">Rod shape-determining protein MreD</fullName>
    </submittedName>
</protein>
<dbReference type="Proteomes" id="UP000325289">
    <property type="component" value="Unassembled WGS sequence"/>
</dbReference>
<evidence type="ECO:0000313" key="2">
    <source>
        <dbReference type="EMBL" id="SFE47142.1"/>
    </source>
</evidence>
<reference evidence="2 3" key="1">
    <citation type="submission" date="2016-10" db="EMBL/GenBank/DDBJ databases">
        <authorList>
            <person name="Varghese N."/>
            <person name="Submissions S."/>
        </authorList>
    </citation>
    <scope>NUCLEOTIDE SEQUENCE [LARGE SCALE GENOMIC DNA]</scope>
    <source>
        <strain evidence="3">YIM D21,KCTC 23444,ACCC 10710</strain>
    </source>
</reference>
<organism evidence="2 3">
    <name type="scientific">Roseivivax sediminis</name>
    <dbReference type="NCBI Taxonomy" id="936889"/>
    <lineage>
        <taxon>Bacteria</taxon>
        <taxon>Pseudomonadati</taxon>
        <taxon>Pseudomonadota</taxon>
        <taxon>Alphaproteobacteria</taxon>
        <taxon>Rhodobacterales</taxon>
        <taxon>Roseobacteraceae</taxon>
        <taxon>Roseivivax</taxon>
    </lineage>
</organism>
<evidence type="ECO:0000256" key="1">
    <source>
        <dbReference type="SAM" id="Phobius"/>
    </source>
</evidence>
<evidence type="ECO:0000313" key="3">
    <source>
        <dbReference type="Proteomes" id="UP000325289"/>
    </source>
</evidence>
<keyword evidence="1" id="KW-1133">Transmembrane helix</keyword>
<keyword evidence="3" id="KW-1185">Reference proteome</keyword>
<feature type="transmembrane region" description="Helical" evidence="1">
    <location>
        <begin position="106"/>
        <end position="132"/>
    </location>
</feature>
<keyword evidence="1" id="KW-0812">Transmembrane</keyword>
<gene>
    <name evidence="2" type="ORF">SAMN04515678_11053</name>
</gene>